<keyword evidence="3" id="KW-0813">Transport</keyword>
<dbReference type="Gene3D" id="1.20.58.70">
    <property type="match status" value="1"/>
</dbReference>
<evidence type="ECO:0000313" key="12">
    <source>
        <dbReference type="Proteomes" id="UP000046393"/>
    </source>
</evidence>
<sequence>MTGTGAQGPLGITRNLTEVFVLLRNNAQQNKFIYGDNFPVVADEKMSLVGLDEESGNVVAETSSKTLSEWVTYLDETQYEFTRIRMRLNAIREAQQKSIANPSFSDDLEDQEKIDAATEEVTRMLNHCHRFIGMIENAHVRQNSQEAILKDNVVSTLRLKLSNVTAEFRTNQATYLKQIEARKETVDSYLLSSSSGWVTVEALDTAPNGDEGLTMEQIQLLLQNADMVKERERDVLAVSKSILQLNSLFKDLAAMIVDQGTVLDRIDYNVEQTSLKVKTALKSVEKAERYQRSDKKMHCIAILSITIIVLLILLIIVKT</sequence>
<dbReference type="GO" id="GO:0031201">
    <property type="term" value="C:SNARE complex"/>
    <property type="evidence" value="ECO:0007669"/>
    <property type="project" value="TreeGrafter"/>
</dbReference>
<keyword evidence="7" id="KW-0333">Golgi apparatus</keyword>
<name>A0A0N5APW4_9BILA</name>
<dbReference type="Pfam" id="PF05739">
    <property type="entry name" value="SNARE"/>
    <property type="match status" value="1"/>
</dbReference>
<dbReference type="Proteomes" id="UP000046393">
    <property type="component" value="Unplaced"/>
</dbReference>
<dbReference type="SUPFAM" id="SSF47661">
    <property type="entry name" value="t-snare proteins"/>
    <property type="match status" value="1"/>
</dbReference>
<dbReference type="AlphaFoldDB" id="A0A0N5APW4"/>
<feature type="domain" description="T-SNARE coiled-coil homology" evidence="11">
    <location>
        <begin position="225"/>
        <end position="287"/>
    </location>
</feature>
<evidence type="ECO:0000256" key="10">
    <source>
        <dbReference type="SAM" id="Phobius"/>
    </source>
</evidence>
<dbReference type="InterPro" id="IPR010989">
    <property type="entry name" value="SNARE"/>
</dbReference>
<evidence type="ECO:0000256" key="5">
    <source>
        <dbReference type="ARBA" id="ARBA00022927"/>
    </source>
</evidence>
<evidence type="ECO:0000256" key="9">
    <source>
        <dbReference type="ARBA" id="ARBA00023136"/>
    </source>
</evidence>
<dbReference type="GO" id="GO:0048278">
    <property type="term" value="P:vesicle docking"/>
    <property type="evidence" value="ECO:0007669"/>
    <property type="project" value="TreeGrafter"/>
</dbReference>
<keyword evidence="5" id="KW-0653">Protein transport</keyword>
<dbReference type="GO" id="GO:0006906">
    <property type="term" value="P:vesicle fusion"/>
    <property type="evidence" value="ECO:0007669"/>
    <property type="project" value="TreeGrafter"/>
</dbReference>
<organism evidence="12 13">
    <name type="scientific">Syphacia muris</name>
    <dbReference type="NCBI Taxonomy" id="451379"/>
    <lineage>
        <taxon>Eukaryota</taxon>
        <taxon>Metazoa</taxon>
        <taxon>Ecdysozoa</taxon>
        <taxon>Nematoda</taxon>
        <taxon>Chromadorea</taxon>
        <taxon>Rhabditida</taxon>
        <taxon>Spirurina</taxon>
        <taxon>Oxyuridomorpha</taxon>
        <taxon>Oxyuroidea</taxon>
        <taxon>Oxyuridae</taxon>
        <taxon>Syphacia</taxon>
    </lineage>
</organism>
<dbReference type="GO" id="GO:0000149">
    <property type="term" value="F:SNARE binding"/>
    <property type="evidence" value="ECO:0007669"/>
    <property type="project" value="TreeGrafter"/>
</dbReference>
<dbReference type="InterPro" id="IPR045242">
    <property type="entry name" value="Syntaxin"/>
</dbReference>
<comment type="subcellular location">
    <subcellularLocation>
        <location evidence="1">Golgi apparatus membrane</location>
        <topology evidence="1">Single-pass type IV membrane protein</topology>
    </subcellularLocation>
</comment>
<protein>
    <submittedName>
        <fullName evidence="13">t-SNARE coiled-coil homology domain-containing protein</fullName>
    </submittedName>
</protein>
<evidence type="ECO:0000256" key="3">
    <source>
        <dbReference type="ARBA" id="ARBA00022448"/>
    </source>
</evidence>
<accession>A0A0N5APW4</accession>
<evidence type="ECO:0000256" key="2">
    <source>
        <dbReference type="ARBA" id="ARBA00009063"/>
    </source>
</evidence>
<feature type="transmembrane region" description="Helical" evidence="10">
    <location>
        <begin position="299"/>
        <end position="317"/>
    </location>
</feature>
<dbReference type="CDD" id="cd15845">
    <property type="entry name" value="SNARE_syntaxin16"/>
    <property type="match status" value="1"/>
</dbReference>
<dbReference type="PROSITE" id="PS50192">
    <property type="entry name" value="T_SNARE"/>
    <property type="match status" value="1"/>
</dbReference>
<comment type="similarity">
    <text evidence="2">Belongs to the syntaxin family.</text>
</comment>
<evidence type="ECO:0000256" key="6">
    <source>
        <dbReference type="ARBA" id="ARBA00022989"/>
    </source>
</evidence>
<evidence type="ECO:0000256" key="7">
    <source>
        <dbReference type="ARBA" id="ARBA00023034"/>
    </source>
</evidence>
<dbReference type="STRING" id="451379.A0A0N5APW4"/>
<keyword evidence="4 10" id="KW-0812">Transmembrane</keyword>
<dbReference type="GO" id="GO:0006886">
    <property type="term" value="P:intracellular protein transport"/>
    <property type="evidence" value="ECO:0007669"/>
    <property type="project" value="TreeGrafter"/>
</dbReference>
<evidence type="ECO:0000313" key="13">
    <source>
        <dbReference type="WBParaSite" id="SMUV_0000670501-mRNA-1"/>
    </source>
</evidence>
<dbReference type="WBParaSite" id="SMUV_0000670501-mRNA-1">
    <property type="protein sequence ID" value="SMUV_0000670501-mRNA-1"/>
    <property type="gene ID" value="SMUV_0000670501"/>
</dbReference>
<evidence type="ECO:0000256" key="4">
    <source>
        <dbReference type="ARBA" id="ARBA00022692"/>
    </source>
</evidence>
<evidence type="ECO:0000259" key="11">
    <source>
        <dbReference type="PROSITE" id="PS50192"/>
    </source>
</evidence>
<proteinExistence type="inferred from homology"/>
<keyword evidence="9 10" id="KW-0472">Membrane</keyword>
<keyword evidence="12" id="KW-1185">Reference proteome</keyword>
<dbReference type="PANTHER" id="PTHR19957:SF83">
    <property type="entry name" value="SYNTAXIN-16"/>
    <property type="match status" value="1"/>
</dbReference>
<evidence type="ECO:0000256" key="1">
    <source>
        <dbReference type="ARBA" id="ARBA00004409"/>
    </source>
</evidence>
<dbReference type="SMART" id="SM00397">
    <property type="entry name" value="t_SNARE"/>
    <property type="match status" value="1"/>
</dbReference>
<keyword evidence="8" id="KW-0175">Coiled coil</keyword>
<keyword evidence="6 10" id="KW-1133">Transmembrane helix</keyword>
<reference evidence="13" key="1">
    <citation type="submission" date="2017-02" db="UniProtKB">
        <authorList>
            <consortium name="WormBaseParasite"/>
        </authorList>
    </citation>
    <scope>IDENTIFICATION</scope>
</reference>
<dbReference type="PANTHER" id="PTHR19957">
    <property type="entry name" value="SYNTAXIN"/>
    <property type="match status" value="1"/>
</dbReference>
<evidence type="ECO:0000256" key="8">
    <source>
        <dbReference type="ARBA" id="ARBA00023054"/>
    </source>
</evidence>
<dbReference type="InterPro" id="IPR000727">
    <property type="entry name" value="T_SNARE_dom"/>
</dbReference>
<dbReference type="GO" id="GO:0005484">
    <property type="term" value="F:SNAP receptor activity"/>
    <property type="evidence" value="ECO:0007669"/>
    <property type="project" value="TreeGrafter"/>
</dbReference>
<dbReference type="GO" id="GO:0000139">
    <property type="term" value="C:Golgi membrane"/>
    <property type="evidence" value="ECO:0007669"/>
    <property type="project" value="UniProtKB-SubCell"/>
</dbReference>